<dbReference type="Pfam" id="PF07992">
    <property type="entry name" value="Pyr_redox_2"/>
    <property type="match status" value="1"/>
</dbReference>
<dbReference type="SUPFAM" id="SSF51905">
    <property type="entry name" value="FAD/NAD(P)-binding domain"/>
    <property type="match status" value="1"/>
</dbReference>
<keyword evidence="1" id="KW-0285">Flavoprotein</keyword>
<organism evidence="5 6">
    <name type="scientific">Leucobacter rhizosphaerae</name>
    <dbReference type="NCBI Taxonomy" id="2932245"/>
    <lineage>
        <taxon>Bacteria</taxon>
        <taxon>Bacillati</taxon>
        <taxon>Actinomycetota</taxon>
        <taxon>Actinomycetes</taxon>
        <taxon>Micrococcales</taxon>
        <taxon>Microbacteriaceae</taxon>
        <taxon>Leucobacter</taxon>
    </lineage>
</organism>
<dbReference type="PRINTS" id="PR00469">
    <property type="entry name" value="PNDRDTASEII"/>
</dbReference>
<comment type="catalytic activity">
    <reaction evidence="3">
        <text>[thioredoxin]-dithiol + NADP(+) = [thioredoxin]-disulfide + NADPH + H(+)</text>
        <dbReference type="Rhea" id="RHEA:20345"/>
        <dbReference type="Rhea" id="RHEA-COMP:10698"/>
        <dbReference type="Rhea" id="RHEA-COMP:10700"/>
        <dbReference type="ChEBI" id="CHEBI:15378"/>
        <dbReference type="ChEBI" id="CHEBI:29950"/>
        <dbReference type="ChEBI" id="CHEBI:50058"/>
        <dbReference type="ChEBI" id="CHEBI:57783"/>
        <dbReference type="ChEBI" id="CHEBI:58349"/>
        <dbReference type="EC" id="1.8.1.9"/>
    </reaction>
</comment>
<reference evidence="5 6" key="1">
    <citation type="submission" date="2022-04" db="EMBL/GenBank/DDBJ databases">
        <title>Leucobacter sp. isolated from rhizosphere of onion.</title>
        <authorList>
            <person name="Won M."/>
            <person name="Lee C.-M."/>
            <person name="Woen H.-Y."/>
            <person name="Kwon S.-W."/>
        </authorList>
    </citation>
    <scope>NUCLEOTIDE SEQUENCE [LARGE SCALE GENOMIC DNA]</scope>
    <source>
        <strain evidence="5 6">H25R-14</strain>
    </source>
</reference>
<dbReference type="InterPro" id="IPR050097">
    <property type="entry name" value="Ferredoxin-NADP_redctase_2"/>
</dbReference>
<gene>
    <name evidence="5" type="ORF">MUN76_07780</name>
</gene>
<dbReference type="Gene3D" id="3.40.50.150">
    <property type="entry name" value="Vaccinia Virus protein VP39"/>
    <property type="match status" value="1"/>
</dbReference>
<evidence type="ECO:0000259" key="4">
    <source>
        <dbReference type="Pfam" id="PF07992"/>
    </source>
</evidence>
<dbReference type="InterPro" id="IPR023753">
    <property type="entry name" value="FAD/NAD-binding_dom"/>
</dbReference>
<dbReference type="InterPro" id="IPR029063">
    <property type="entry name" value="SAM-dependent_MTases_sf"/>
</dbReference>
<dbReference type="PRINTS" id="PR00368">
    <property type="entry name" value="FADPNR"/>
</dbReference>
<evidence type="ECO:0000256" key="1">
    <source>
        <dbReference type="ARBA" id="ARBA00022630"/>
    </source>
</evidence>
<dbReference type="Pfam" id="PF13489">
    <property type="entry name" value="Methyltransf_23"/>
    <property type="match status" value="1"/>
</dbReference>
<feature type="domain" description="FAD/NAD(P)-binding" evidence="4">
    <location>
        <begin position="7"/>
        <end position="280"/>
    </location>
</feature>
<evidence type="ECO:0000313" key="5">
    <source>
        <dbReference type="EMBL" id="UOQ58974.1"/>
    </source>
</evidence>
<protein>
    <submittedName>
        <fullName evidence="5">FAD-dependent oxidoreductase</fullName>
    </submittedName>
</protein>
<dbReference type="RefSeq" id="WP_244683753.1">
    <property type="nucleotide sequence ID" value="NZ_CP095043.1"/>
</dbReference>
<dbReference type="SUPFAM" id="SSF53335">
    <property type="entry name" value="S-adenosyl-L-methionine-dependent methyltransferases"/>
    <property type="match status" value="1"/>
</dbReference>
<dbReference type="Gene3D" id="3.50.50.60">
    <property type="entry name" value="FAD/NAD(P)-binding domain"/>
    <property type="match status" value="2"/>
</dbReference>
<accession>A0ABY4FS28</accession>
<dbReference type="PANTHER" id="PTHR48105">
    <property type="entry name" value="THIOREDOXIN REDUCTASE 1-RELATED-RELATED"/>
    <property type="match status" value="1"/>
</dbReference>
<keyword evidence="2" id="KW-0560">Oxidoreductase</keyword>
<proteinExistence type="predicted"/>
<keyword evidence="6" id="KW-1185">Reference proteome</keyword>
<evidence type="ECO:0000256" key="3">
    <source>
        <dbReference type="ARBA" id="ARBA00048132"/>
    </source>
</evidence>
<dbReference type="CDD" id="cd02440">
    <property type="entry name" value="AdoMet_MTases"/>
    <property type="match status" value="1"/>
</dbReference>
<dbReference type="Proteomes" id="UP000831775">
    <property type="component" value="Chromosome"/>
</dbReference>
<sequence length="534" mass="56411">MMTQKWDAVVIGSGPAGLSAAQALGRSQRRVLVLDSGMPRNRFAAHMHNVVGFDGAAPSEIIARGRAEAEHYGVEFREGYVMQVTEIGDGLRIGTTEGELDTRSLVVATGITDDLAPIPGLAEHWGSSVLHCPYCHGWEVRGTRIAVIPTSPMALHQVKLVRQLSDRVVAFTHALGELDEDTAHPLRARGIRLVPDAVTEILGTGGQVTGVRTAAGDEIPVDAIFTAGAMVPHDGFLDALRLDRADGPMGSFLAVDMTGRTSHPRIWAAGNVVNPAASVPISMGAGNMAGAAANGALVQEDFDIAARHEPRHDETPAQFWERRYGDSGAVWSGHVNRALADIVADLPPGRSLDLGCGEGGDVLWLAERGWRATGFDLSATAIERARSAAAVRELEGGEEGAGAHFEVRDLAQWAREIGAGGDPERGDRFDLVTASFFQSPVELPRAEILRAAASRVAPGGHLVLVAHAAAPSWAHEGHRAHADFPSPEGELADLALDPAAWSTVVAEVRSRAITGPDGEPATLDDSVVVVQRIG</sequence>
<dbReference type="EMBL" id="CP095043">
    <property type="protein sequence ID" value="UOQ58974.1"/>
    <property type="molecule type" value="Genomic_DNA"/>
</dbReference>
<evidence type="ECO:0000313" key="6">
    <source>
        <dbReference type="Proteomes" id="UP000831775"/>
    </source>
</evidence>
<name>A0ABY4FS28_9MICO</name>
<evidence type="ECO:0000256" key="2">
    <source>
        <dbReference type="ARBA" id="ARBA00023002"/>
    </source>
</evidence>
<dbReference type="InterPro" id="IPR036188">
    <property type="entry name" value="FAD/NAD-bd_sf"/>
</dbReference>